<proteinExistence type="predicted"/>
<keyword evidence="2" id="KW-0456">Lyase</keyword>
<reference evidence="3" key="1">
    <citation type="journal article" date="2020" name="Nature">
        <title>Giant virus diversity and host interactions through global metagenomics.</title>
        <authorList>
            <person name="Schulz F."/>
            <person name="Roux S."/>
            <person name="Paez-Espino D."/>
            <person name="Jungbluth S."/>
            <person name="Walsh D.A."/>
            <person name="Denef V.J."/>
            <person name="McMahon K.D."/>
            <person name="Konstantinidis K.T."/>
            <person name="Eloe-Fadrosh E.A."/>
            <person name="Kyrpides N.C."/>
            <person name="Woyke T."/>
        </authorList>
    </citation>
    <scope>NUCLEOTIDE SEQUENCE</scope>
    <source>
        <strain evidence="3">GVMAG-S-1024976-23</strain>
    </source>
</reference>
<accession>A0A6C0AHF3</accession>
<dbReference type="EC" id="4.1.3.1" evidence="1"/>
<dbReference type="PANTHER" id="PTHR21631">
    <property type="entry name" value="ISOCITRATE LYASE/MALATE SYNTHASE"/>
    <property type="match status" value="1"/>
</dbReference>
<dbReference type="InterPro" id="IPR040442">
    <property type="entry name" value="Pyrv_kinase-like_dom_sf"/>
</dbReference>
<dbReference type="PIRSF" id="PIRSF001362">
    <property type="entry name" value="Isocit_lyase"/>
    <property type="match status" value="1"/>
</dbReference>
<sequence>MILQNRAAHIAKWFASPRFANVKRNWTPETVVSLQGSYEPIEKMSNVMSKKFWNILENAKKTNTCEYTFGALDVVQMTQMCKYLNTVYVSGWQTSSTESSNMLHGPDLADYPYNSVPNKVEQLFRGQVLHDRKQFEKNCRNPDNISNIDYYSPIIADADTGHGGPSSVMKMVEMFVDAGAAGIHIEDQKVGAKKCGHMNGKILCSMQEQINRLKAARLQCDILGTETLIIGRTDAQAANLIETNIDPIDKPFLLGKTPYSTEMHRNDKNEPKWNGYKNSTKWKPSRTVEGFYHVDCGLDYAIARAKAMEPYVDVLWCELDSPSIEDAKTFADSIDKDKVFLAINTSPSFNWGESGLTVGDLKEYHQTLGQLGYSWSFITLAGYHLNGLAAAQFAKSYKENSMFAYVNNIQDKQKDLGLDIIKHQAFSGAELVDAELTAIMGDNYSTSIQGANSTENQF</sequence>
<dbReference type="InterPro" id="IPR018523">
    <property type="entry name" value="Isocitrate_lyase_ph_CS"/>
</dbReference>
<organism evidence="3">
    <name type="scientific">viral metagenome</name>
    <dbReference type="NCBI Taxonomy" id="1070528"/>
    <lineage>
        <taxon>unclassified sequences</taxon>
        <taxon>metagenomes</taxon>
        <taxon>organismal metagenomes</taxon>
    </lineage>
</organism>
<evidence type="ECO:0000256" key="1">
    <source>
        <dbReference type="ARBA" id="ARBA00012909"/>
    </source>
</evidence>
<evidence type="ECO:0000256" key="2">
    <source>
        <dbReference type="ARBA" id="ARBA00023239"/>
    </source>
</evidence>
<dbReference type="GO" id="GO:0004451">
    <property type="term" value="F:isocitrate lyase activity"/>
    <property type="evidence" value="ECO:0007669"/>
    <property type="project" value="UniProtKB-EC"/>
</dbReference>
<dbReference type="Gene3D" id="3.20.20.60">
    <property type="entry name" value="Phosphoenolpyruvate-binding domains"/>
    <property type="match status" value="1"/>
</dbReference>
<dbReference type="GO" id="GO:0019752">
    <property type="term" value="P:carboxylic acid metabolic process"/>
    <property type="evidence" value="ECO:0007669"/>
    <property type="project" value="InterPro"/>
</dbReference>
<dbReference type="PROSITE" id="PS00161">
    <property type="entry name" value="ISOCITRATE_LYASE"/>
    <property type="match status" value="1"/>
</dbReference>
<dbReference type="CDD" id="cd00377">
    <property type="entry name" value="ICL_PEPM"/>
    <property type="match status" value="1"/>
</dbReference>
<dbReference type="InterPro" id="IPR006254">
    <property type="entry name" value="Isocitrate_lyase"/>
</dbReference>
<dbReference type="PANTHER" id="PTHR21631:SF3">
    <property type="entry name" value="BIFUNCTIONAL GLYOXYLATE CYCLE PROTEIN"/>
    <property type="match status" value="1"/>
</dbReference>
<protein>
    <recommendedName>
        <fullName evidence="1">isocitrate lyase</fullName>
        <ecNumber evidence="1">4.1.3.1</ecNumber>
    </recommendedName>
</protein>
<evidence type="ECO:0000313" key="3">
    <source>
        <dbReference type="EMBL" id="QHS78795.1"/>
    </source>
</evidence>
<dbReference type="NCBIfam" id="TIGR01346">
    <property type="entry name" value="isocit_lyase"/>
    <property type="match status" value="1"/>
</dbReference>
<dbReference type="InterPro" id="IPR015813">
    <property type="entry name" value="Pyrv/PenolPyrv_kinase-like_dom"/>
</dbReference>
<dbReference type="Pfam" id="PF00463">
    <property type="entry name" value="ICL"/>
    <property type="match status" value="2"/>
</dbReference>
<dbReference type="AlphaFoldDB" id="A0A6C0AHF3"/>
<dbReference type="InterPro" id="IPR039556">
    <property type="entry name" value="ICL/PEPM"/>
</dbReference>
<name>A0A6C0AHF3_9ZZZZ</name>
<dbReference type="SUPFAM" id="SSF51621">
    <property type="entry name" value="Phosphoenolpyruvate/pyruvate domain"/>
    <property type="match status" value="1"/>
</dbReference>
<dbReference type="EMBL" id="MN740604">
    <property type="protein sequence ID" value="QHS78795.1"/>
    <property type="molecule type" value="Genomic_DNA"/>
</dbReference>